<dbReference type="NCBIfam" id="TIGR00125">
    <property type="entry name" value="cyt_tran_rel"/>
    <property type="match status" value="1"/>
</dbReference>
<comment type="similarity">
    <text evidence="2">Belongs to the cytidylyltransferase family.</text>
</comment>
<dbReference type="GO" id="GO:0004105">
    <property type="term" value="F:choline-phosphate cytidylyltransferase activity"/>
    <property type="evidence" value="ECO:0007669"/>
    <property type="project" value="UniProtKB-EC"/>
</dbReference>
<accession>A0A1X7VQR5</accession>
<dbReference type="SUPFAM" id="SSF52374">
    <property type="entry name" value="Nucleotidylyl transferase"/>
    <property type="match status" value="1"/>
</dbReference>
<evidence type="ECO:0000256" key="8">
    <source>
        <dbReference type="ARBA" id="ARBA00023264"/>
    </source>
</evidence>
<dbReference type="UniPathway" id="UPA00753">
    <property type="reaction ID" value="UER00739"/>
</dbReference>
<feature type="region of interest" description="Disordered" evidence="11">
    <location>
        <begin position="294"/>
        <end position="317"/>
    </location>
</feature>
<evidence type="ECO:0000256" key="3">
    <source>
        <dbReference type="ARBA" id="ARBA00022516"/>
    </source>
</evidence>
<dbReference type="EC" id="2.7.7.15" evidence="10"/>
<reference evidence="14" key="1">
    <citation type="journal article" date="2010" name="Nature">
        <title>The Amphimedon queenslandica genome and the evolution of animal complexity.</title>
        <authorList>
            <person name="Srivastava M."/>
            <person name="Simakov O."/>
            <person name="Chapman J."/>
            <person name="Fahey B."/>
            <person name="Gauthier M.E."/>
            <person name="Mitros T."/>
            <person name="Richards G.S."/>
            <person name="Conaco C."/>
            <person name="Dacre M."/>
            <person name="Hellsten U."/>
            <person name="Larroux C."/>
            <person name="Putnam N.H."/>
            <person name="Stanke M."/>
            <person name="Adamska M."/>
            <person name="Darling A."/>
            <person name="Degnan S.M."/>
            <person name="Oakley T.H."/>
            <person name="Plachetzki D.C."/>
            <person name="Zhai Y."/>
            <person name="Adamski M."/>
            <person name="Calcino A."/>
            <person name="Cummins S.F."/>
            <person name="Goodstein D.M."/>
            <person name="Harris C."/>
            <person name="Jackson D.J."/>
            <person name="Leys S.P."/>
            <person name="Shu S."/>
            <person name="Woodcroft B.J."/>
            <person name="Vervoort M."/>
            <person name="Kosik K.S."/>
            <person name="Manning G."/>
            <person name="Degnan B.M."/>
            <person name="Rokhsar D.S."/>
        </authorList>
    </citation>
    <scope>NUCLEOTIDE SEQUENCE [LARGE SCALE GENOMIC DNA]</scope>
</reference>
<dbReference type="InterPro" id="IPR041723">
    <property type="entry name" value="CCT"/>
</dbReference>
<comment type="pathway">
    <text evidence="1">Lipid metabolism.</text>
</comment>
<dbReference type="PANTHER" id="PTHR10739">
    <property type="entry name" value="CYTIDYLYLTRANSFERASE"/>
    <property type="match status" value="1"/>
</dbReference>
<dbReference type="InterPro" id="IPR004821">
    <property type="entry name" value="Cyt_trans-like"/>
</dbReference>
<dbReference type="CDD" id="cd02174">
    <property type="entry name" value="CCT"/>
    <property type="match status" value="1"/>
</dbReference>
<feature type="compositionally biased region" description="Low complexity" evidence="11">
    <location>
        <begin position="33"/>
        <end position="52"/>
    </location>
</feature>
<dbReference type="FunFam" id="3.40.50.620:FF:000016">
    <property type="entry name" value="Putative choline-phosphate cytidylyltransferase B"/>
    <property type="match status" value="1"/>
</dbReference>
<dbReference type="InParanoid" id="A0A1X7VQR5"/>
<keyword evidence="6" id="KW-0443">Lipid metabolism</keyword>
<dbReference type="InterPro" id="IPR045049">
    <property type="entry name" value="Pcy1-like"/>
</dbReference>
<evidence type="ECO:0000256" key="6">
    <source>
        <dbReference type="ARBA" id="ARBA00023098"/>
    </source>
</evidence>
<dbReference type="eggNOG" id="KOG2804">
    <property type="taxonomic scope" value="Eukaryota"/>
</dbReference>
<keyword evidence="3" id="KW-0444">Lipid biosynthesis</keyword>
<evidence type="ECO:0000256" key="4">
    <source>
        <dbReference type="ARBA" id="ARBA00022679"/>
    </source>
</evidence>
<evidence type="ECO:0000256" key="10">
    <source>
        <dbReference type="ARBA" id="ARBA00026101"/>
    </source>
</evidence>
<dbReference type="Gene3D" id="3.40.50.620">
    <property type="entry name" value="HUPs"/>
    <property type="match status" value="1"/>
</dbReference>
<keyword evidence="5" id="KW-0548">Nucleotidyltransferase</keyword>
<feature type="domain" description="Cytidyltransferase-like" evidence="12">
    <location>
        <begin position="102"/>
        <end position="228"/>
    </location>
</feature>
<evidence type="ECO:0000256" key="7">
    <source>
        <dbReference type="ARBA" id="ARBA00023209"/>
    </source>
</evidence>
<keyword evidence="7" id="KW-0594">Phospholipid biosynthesis</keyword>
<feature type="region of interest" description="Disordered" evidence="11">
    <location>
        <begin position="1"/>
        <end position="60"/>
    </location>
</feature>
<reference evidence="13" key="2">
    <citation type="submission" date="2017-05" db="UniProtKB">
        <authorList>
            <consortium name="EnsemblMetazoa"/>
        </authorList>
    </citation>
    <scope>IDENTIFICATION</scope>
</reference>
<evidence type="ECO:0000313" key="14">
    <source>
        <dbReference type="Proteomes" id="UP000007879"/>
    </source>
</evidence>
<dbReference type="PANTHER" id="PTHR10739:SF13">
    <property type="entry name" value="CHOLINE-PHOSPHATE CYTIDYLYLTRANSFERASE"/>
    <property type="match status" value="1"/>
</dbReference>
<dbReference type="GO" id="GO:0031210">
    <property type="term" value="F:phosphatidylcholine binding"/>
    <property type="evidence" value="ECO:0007669"/>
    <property type="project" value="TreeGrafter"/>
</dbReference>
<evidence type="ECO:0000256" key="2">
    <source>
        <dbReference type="ARBA" id="ARBA00010101"/>
    </source>
</evidence>
<evidence type="ECO:0000256" key="1">
    <source>
        <dbReference type="ARBA" id="ARBA00005189"/>
    </source>
</evidence>
<evidence type="ECO:0000256" key="9">
    <source>
        <dbReference type="ARBA" id="ARBA00025706"/>
    </source>
</evidence>
<keyword evidence="14" id="KW-1185">Reference proteome</keyword>
<dbReference type="OrthoDB" id="17102at2759"/>
<keyword evidence="4" id="KW-0808">Transferase</keyword>
<dbReference type="AlphaFoldDB" id="A0A1X7VQR5"/>
<gene>
    <name evidence="13" type="primary">100634219</name>
</gene>
<organism evidence="13">
    <name type="scientific">Amphimedon queenslandica</name>
    <name type="common">Sponge</name>
    <dbReference type="NCBI Taxonomy" id="400682"/>
    <lineage>
        <taxon>Eukaryota</taxon>
        <taxon>Metazoa</taxon>
        <taxon>Porifera</taxon>
        <taxon>Demospongiae</taxon>
        <taxon>Heteroscleromorpha</taxon>
        <taxon>Haplosclerida</taxon>
        <taxon>Niphatidae</taxon>
        <taxon>Amphimedon</taxon>
    </lineage>
</organism>
<dbReference type="EnsemblMetazoa" id="XM_020002373.1">
    <property type="protein sequence ID" value="XP_019857932.1"/>
    <property type="gene ID" value="LOC100634219"/>
</dbReference>
<feature type="compositionally biased region" description="Basic and acidic residues" evidence="11">
    <location>
        <begin position="300"/>
        <end position="311"/>
    </location>
</feature>
<dbReference type="Proteomes" id="UP000007879">
    <property type="component" value="Unassembled WGS sequence"/>
</dbReference>
<protein>
    <recommendedName>
        <fullName evidence="10">choline-phosphate cytidylyltransferase</fullName>
        <ecNumber evidence="10">2.7.7.15</ecNumber>
    </recommendedName>
</protein>
<dbReference type="Pfam" id="PF01467">
    <property type="entry name" value="CTP_transf_like"/>
    <property type="match status" value="1"/>
</dbReference>
<evidence type="ECO:0000256" key="5">
    <source>
        <dbReference type="ARBA" id="ARBA00022695"/>
    </source>
</evidence>
<dbReference type="STRING" id="400682.A0A1X7VQR5"/>
<keyword evidence="8" id="KW-1208">Phospholipid metabolism</keyword>
<evidence type="ECO:0000259" key="12">
    <source>
        <dbReference type="Pfam" id="PF01467"/>
    </source>
</evidence>
<dbReference type="EnsemblMetazoa" id="Aqu2.1.42239_001">
    <property type="protein sequence ID" value="Aqu2.1.42239_001"/>
    <property type="gene ID" value="Aqu2.1.42239"/>
</dbReference>
<proteinExistence type="inferred from homology"/>
<dbReference type="InterPro" id="IPR014729">
    <property type="entry name" value="Rossmann-like_a/b/a_fold"/>
</dbReference>
<evidence type="ECO:0000256" key="11">
    <source>
        <dbReference type="SAM" id="MobiDB-lite"/>
    </source>
</evidence>
<name>A0A1X7VQR5_AMPQE</name>
<sequence>MTTRKRLHPDSEPLLTNEEEDEETFPPKKKQLSPGAADEASSSGSSNGVSSSPGRYSYSRELHVGPAPLSRELLPVANKRRRPLTIEEAKKGTKEPVRVYSDGIFDMFHNGHSRVLMQAKNAFPNTYLIVGVSSDAMTHKLKGKTVMSEDERYDAVRHCRYVDEVLAGAPWTLSLEFLEKNQIDFVAHDDLPYNTSDMADIYQPVKDAGKFYPTKRTEGISTSEIIARIVKDYNMYIQRNLERGYTAKELNVGFIKENEVRMKRKFRGFLALFGRDGRISEFFHDQKEKIKHVFMSPTTNHEDTGDEEQQRGLEGNS</sequence>
<evidence type="ECO:0000313" key="13">
    <source>
        <dbReference type="EnsemblMetazoa" id="Aqu2.1.42239_001"/>
    </source>
</evidence>
<comment type="pathway">
    <text evidence="9">Phospholipid metabolism; phosphatidylcholine biosynthesis; phosphatidylcholine from phosphocholine: step 1/2.</text>
</comment>